<dbReference type="InterPro" id="IPR013154">
    <property type="entry name" value="ADH-like_N"/>
</dbReference>
<sequence>MRAVVLDGQGNHQLVDTSAPVPQVGEVVIEPAAVGVCGTDLHLVIGDYPTGRFPVVPGHEFAGRIVEVGPGVDNFAVGQHVAVDPNVACGKCPDCLAGAPNLCDYLVPIGVTSDGACAELVSVPTKVVYALPNGMSMAAGALIEPLSCVLHGLGRSPSLTDRRITVFGAGSIGLLAVVVARAAGARTIHVVEPSPARRKAALDVGADAAFAPDESLPPRSADVALEASGHPAAVSAAIDLLDKRGTLLQMGVVSSEKTIPLRPYDLFDRELTFVGSQSVANSFADAVTMMPSITETVEKLVTHTFPLAEYGDAIAAAHSDSALKVHILPHS</sequence>
<dbReference type="OrthoDB" id="241504at2"/>
<gene>
    <name evidence="7" type="ORF">SAMN04490239_6278</name>
</gene>
<dbReference type="SUPFAM" id="SSF50129">
    <property type="entry name" value="GroES-like"/>
    <property type="match status" value="1"/>
</dbReference>
<dbReference type="AlphaFoldDB" id="A0A1H4WZ70"/>
<protein>
    <submittedName>
        <fullName evidence="7">2-desacetyl-2-hydroxyethyl bacteriochlorophyllide A dehydrogenase</fullName>
    </submittedName>
</protein>
<dbReference type="Pfam" id="PF08240">
    <property type="entry name" value="ADH_N"/>
    <property type="match status" value="1"/>
</dbReference>
<dbReference type="InterPro" id="IPR002328">
    <property type="entry name" value="ADH_Zn_CS"/>
</dbReference>
<dbReference type="Gene3D" id="3.90.180.10">
    <property type="entry name" value="Medium-chain alcohol dehydrogenases, catalytic domain"/>
    <property type="match status" value="1"/>
</dbReference>
<dbReference type="InterPro" id="IPR013149">
    <property type="entry name" value="ADH-like_C"/>
</dbReference>
<evidence type="ECO:0000256" key="4">
    <source>
        <dbReference type="ARBA" id="ARBA00023002"/>
    </source>
</evidence>
<evidence type="ECO:0000256" key="1">
    <source>
        <dbReference type="ARBA" id="ARBA00001947"/>
    </source>
</evidence>
<evidence type="ECO:0000313" key="8">
    <source>
        <dbReference type="Proteomes" id="UP000183561"/>
    </source>
</evidence>
<dbReference type="SUPFAM" id="SSF51735">
    <property type="entry name" value="NAD(P)-binding Rossmann-fold domains"/>
    <property type="match status" value="1"/>
</dbReference>
<reference evidence="8" key="1">
    <citation type="submission" date="2016-10" db="EMBL/GenBank/DDBJ databases">
        <authorList>
            <person name="Varghese N."/>
            <person name="Submissions S."/>
        </authorList>
    </citation>
    <scope>NUCLEOTIDE SEQUENCE [LARGE SCALE GENOMIC DNA]</scope>
    <source>
        <strain evidence="8">DSM 44498</strain>
    </source>
</reference>
<evidence type="ECO:0000256" key="3">
    <source>
        <dbReference type="ARBA" id="ARBA00022833"/>
    </source>
</evidence>
<dbReference type="InterPro" id="IPR020843">
    <property type="entry name" value="ER"/>
</dbReference>
<comment type="similarity">
    <text evidence="5">Belongs to the zinc-containing alcohol dehydrogenase family.</text>
</comment>
<dbReference type="RefSeq" id="WP_072944590.1">
    <property type="nucleotide sequence ID" value="NZ_FNSV01000005.1"/>
</dbReference>
<evidence type="ECO:0000313" key="7">
    <source>
        <dbReference type="EMBL" id="SEC98666.1"/>
    </source>
</evidence>
<keyword evidence="4" id="KW-0560">Oxidoreductase</keyword>
<dbReference type="EMBL" id="FNSV01000005">
    <property type="protein sequence ID" value="SEC98666.1"/>
    <property type="molecule type" value="Genomic_DNA"/>
</dbReference>
<dbReference type="Proteomes" id="UP000183561">
    <property type="component" value="Unassembled WGS sequence"/>
</dbReference>
<evidence type="ECO:0000256" key="5">
    <source>
        <dbReference type="RuleBase" id="RU361277"/>
    </source>
</evidence>
<dbReference type="PANTHER" id="PTHR43401:SF2">
    <property type="entry name" value="L-THREONINE 3-DEHYDROGENASE"/>
    <property type="match status" value="1"/>
</dbReference>
<dbReference type="Pfam" id="PF00107">
    <property type="entry name" value="ADH_zinc_N"/>
    <property type="match status" value="1"/>
</dbReference>
<organism evidence="7 8">
    <name type="scientific">Rhodococcus koreensis</name>
    <dbReference type="NCBI Taxonomy" id="99653"/>
    <lineage>
        <taxon>Bacteria</taxon>
        <taxon>Bacillati</taxon>
        <taxon>Actinomycetota</taxon>
        <taxon>Actinomycetes</taxon>
        <taxon>Mycobacteriales</taxon>
        <taxon>Nocardiaceae</taxon>
        <taxon>Rhodococcus</taxon>
    </lineage>
</organism>
<accession>A0A1H4WZ70</accession>
<dbReference type="Gene3D" id="3.40.50.720">
    <property type="entry name" value="NAD(P)-binding Rossmann-like Domain"/>
    <property type="match status" value="1"/>
</dbReference>
<dbReference type="InterPro" id="IPR050129">
    <property type="entry name" value="Zn_alcohol_dh"/>
</dbReference>
<name>A0A1H4WZ70_9NOCA</name>
<keyword evidence="8" id="KW-1185">Reference proteome</keyword>
<evidence type="ECO:0000256" key="2">
    <source>
        <dbReference type="ARBA" id="ARBA00022723"/>
    </source>
</evidence>
<keyword evidence="2 5" id="KW-0479">Metal-binding</keyword>
<dbReference type="InterPro" id="IPR036291">
    <property type="entry name" value="NAD(P)-bd_dom_sf"/>
</dbReference>
<evidence type="ECO:0000259" key="6">
    <source>
        <dbReference type="SMART" id="SM00829"/>
    </source>
</evidence>
<feature type="domain" description="Enoyl reductase (ER)" evidence="6">
    <location>
        <begin position="8"/>
        <end position="327"/>
    </location>
</feature>
<keyword evidence="3 5" id="KW-0862">Zinc</keyword>
<dbReference type="GO" id="GO:0016491">
    <property type="term" value="F:oxidoreductase activity"/>
    <property type="evidence" value="ECO:0007669"/>
    <property type="project" value="UniProtKB-KW"/>
</dbReference>
<dbReference type="SMART" id="SM00829">
    <property type="entry name" value="PKS_ER"/>
    <property type="match status" value="1"/>
</dbReference>
<dbReference type="GO" id="GO:0008270">
    <property type="term" value="F:zinc ion binding"/>
    <property type="evidence" value="ECO:0007669"/>
    <property type="project" value="InterPro"/>
</dbReference>
<dbReference type="PANTHER" id="PTHR43401">
    <property type="entry name" value="L-THREONINE 3-DEHYDROGENASE"/>
    <property type="match status" value="1"/>
</dbReference>
<proteinExistence type="inferred from homology"/>
<comment type="cofactor">
    <cofactor evidence="1 5">
        <name>Zn(2+)</name>
        <dbReference type="ChEBI" id="CHEBI:29105"/>
    </cofactor>
</comment>
<dbReference type="InterPro" id="IPR011032">
    <property type="entry name" value="GroES-like_sf"/>
</dbReference>
<dbReference type="PROSITE" id="PS00059">
    <property type="entry name" value="ADH_ZINC"/>
    <property type="match status" value="1"/>
</dbReference>